<feature type="transmembrane region" description="Helical" evidence="2">
    <location>
        <begin position="241"/>
        <end position="263"/>
    </location>
</feature>
<keyword evidence="5" id="KW-1185">Reference proteome</keyword>
<feature type="transmembrane region" description="Helical" evidence="2">
    <location>
        <begin position="86"/>
        <end position="108"/>
    </location>
</feature>
<feature type="transmembrane region" description="Helical" evidence="2">
    <location>
        <begin position="129"/>
        <end position="152"/>
    </location>
</feature>
<comment type="caution">
    <text evidence="4">The sequence shown here is derived from an EMBL/GenBank/DDBJ whole genome shotgun (WGS) entry which is preliminary data.</text>
</comment>
<keyword evidence="2" id="KW-0472">Membrane</keyword>
<dbReference type="Pfam" id="PF01757">
    <property type="entry name" value="Acyl_transf_3"/>
    <property type="match status" value="1"/>
</dbReference>
<feature type="transmembrane region" description="Helical" evidence="2">
    <location>
        <begin position="283"/>
        <end position="303"/>
    </location>
</feature>
<feature type="transmembrane region" description="Helical" evidence="2">
    <location>
        <begin position="158"/>
        <end position="176"/>
    </location>
</feature>
<feature type="transmembrane region" description="Helical" evidence="2">
    <location>
        <begin position="401"/>
        <end position="421"/>
    </location>
</feature>
<feature type="transmembrane region" description="Helical" evidence="2">
    <location>
        <begin position="215"/>
        <end position="234"/>
    </location>
</feature>
<dbReference type="RefSeq" id="WP_007237035.1">
    <property type="nucleotide sequence ID" value="NZ_BAFB01000025.1"/>
</dbReference>
<feature type="transmembrane region" description="Helical" evidence="2">
    <location>
        <begin position="355"/>
        <end position="380"/>
    </location>
</feature>
<evidence type="ECO:0000256" key="1">
    <source>
        <dbReference type="SAM" id="MobiDB-lite"/>
    </source>
</evidence>
<dbReference type="STRING" id="1108044.GOOTI_025_00510"/>
<feature type="transmembrane region" description="Helical" evidence="2">
    <location>
        <begin position="188"/>
        <end position="209"/>
    </location>
</feature>
<name>H5TH13_GORO1</name>
<feature type="domain" description="Acyltransferase 3" evidence="3">
    <location>
        <begin position="43"/>
        <end position="366"/>
    </location>
</feature>
<evidence type="ECO:0000313" key="5">
    <source>
        <dbReference type="Proteomes" id="UP000005038"/>
    </source>
</evidence>
<feature type="region of interest" description="Disordered" evidence="1">
    <location>
        <begin position="1"/>
        <end position="32"/>
    </location>
</feature>
<dbReference type="InterPro" id="IPR002656">
    <property type="entry name" value="Acyl_transf_3_dom"/>
</dbReference>
<keyword evidence="2" id="KW-1133">Transmembrane helix</keyword>
<keyword evidence="2" id="KW-0812">Transmembrane</keyword>
<accession>H5TH13</accession>
<feature type="transmembrane region" description="Helical" evidence="2">
    <location>
        <begin position="324"/>
        <end position="343"/>
    </location>
</feature>
<organism evidence="4 5">
    <name type="scientific">Gordonia otitidis (strain DSM 44809 / CCUG 52243 / JCM 12355 / NBRC 100426 / IFM 10032)</name>
    <dbReference type="NCBI Taxonomy" id="1108044"/>
    <lineage>
        <taxon>Bacteria</taxon>
        <taxon>Bacillati</taxon>
        <taxon>Actinomycetota</taxon>
        <taxon>Actinomycetes</taxon>
        <taxon>Mycobacteriales</taxon>
        <taxon>Gordoniaceae</taxon>
        <taxon>Gordonia</taxon>
    </lineage>
</organism>
<gene>
    <name evidence="4" type="ORF">GOOTI_025_00510</name>
</gene>
<dbReference type="AlphaFoldDB" id="H5TH13"/>
<dbReference type="Proteomes" id="UP000005038">
    <property type="component" value="Unassembled WGS sequence"/>
</dbReference>
<feature type="transmembrane region" description="Helical" evidence="2">
    <location>
        <begin position="45"/>
        <end position="66"/>
    </location>
</feature>
<protein>
    <recommendedName>
        <fullName evidence="3">Acyltransferase 3 domain-containing protein</fullName>
    </recommendedName>
</protein>
<proteinExistence type="predicted"/>
<dbReference type="EMBL" id="BAFB01000025">
    <property type="protein sequence ID" value="GAB32771.1"/>
    <property type="molecule type" value="Genomic_DNA"/>
</dbReference>
<dbReference type="GO" id="GO:0016747">
    <property type="term" value="F:acyltransferase activity, transferring groups other than amino-acyl groups"/>
    <property type="evidence" value="ECO:0007669"/>
    <property type="project" value="InterPro"/>
</dbReference>
<evidence type="ECO:0000256" key="2">
    <source>
        <dbReference type="SAM" id="Phobius"/>
    </source>
</evidence>
<reference evidence="4" key="1">
    <citation type="submission" date="2012-02" db="EMBL/GenBank/DDBJ databases">
        <title>Whole genome shotgun sequence of Gordonia otitidis NBRC 100426.</title>
        <authorList>
            <person name="Yoshida I."/>
            <person name="Hosoyama A."/>
            <person name="Tsuchikane K."/>
            <person name="Katsumata H."/>
            <person name="Yamazaki S."/>
            <person name="Fujita N."/>
        </authorList>
    </citation>
    <scope>NUCLEOTIDE SEQUENCE [LARGE SCALE GENOMIC DNA]</scope>
    <source>
        <strain evidence="4">NBRC 100426</strain>
    </source>
</reference>
<sequence>MREHSSPIPVPSRPSVRRARSASTQRPSPAELDAITGNRDRVVDLIRLTSLIVVIAGHSLMLTVSVHDGRVTLGNTLSDVPILQPMTWLLQILPLFFFAGAAASTYGWRPDSSPGQWLLCRAQRLFRPVAWYLATVLTAYAVCTSIGASAVADVVAHLGVQLLWFLGAYVLVLAAVPALQRLSSRRAVLVATAVAWTVTAGVDVTRLAVGASGLGYVNFLSVWIIPAMLGVAYAKRLFTRFEAAVLGLVALIIDILLVSLGPYEMSLVTVPGQHLSNMSPPSLLLAGHTVVLCAFAIVLRTPLARVVAHTRVWWWVVLGNRGAMTLYLWHLPVLGAIIGVAHLCGFTRDPQSALFWPTVLVTTMLLLAAMVPVTGVLSVLENRRLPWWDEPVARATTTCRDVAVLVLLAVVAVSTLLVARGGIVEEWGWLASGICAAAGARAVAAVSRSTTLDRSHHVH</sequence>
<evidence type="ECO:0000259" key="3">
    <source>
        <dbReference type="Pfam" id="PF01757"/>
    </source>
</evidence>
<evidence type="ECO:0000313" key="4">
    <source>
        <dbReference type="EMBL" id="GAB32771.1"/>
    </source>
</evidence>